<evidence type="ECO:0000256" key="2">
    <source>
        <dbReference type="ARBA" id="ARBA00022723"/>
    </source>
</evidence>
<dbReference type="GO" id="GO:0006096">
    <property type="term" value="P:glycolytic process"/>
    <property type="evidence" value="ECO:0007669"/>
    <property type="project" value="UniProtKB-KW"/>
</dbReference>
<keyword evidence="4" id="KW-0460">Magnesium</keyword>
<dbReference type="PANTHER" id="PTHR21208:SF0">
    <property type="entry name" value="ADP-DEPENDENT GLUCOKINASE"/>
    <property type="match status" value="1"/>
</dbReference>
<dbReference type="AlphaFoldDB" id="A0A210QZ85"/>
<dbReference type="GO" id="GO:0005783">
    <property type="term" value="C:endoplasmic reticulum"/>
    <property type="evidence" value="ECO:0007669"/>
    <property type="project" value="TreeGrafter"/>
</dbReference>
<dbReference type="EMBL" id="NEDP02001165">
    <property type="protein sequence ID" value="OWF54069.1"/>
    <property type="molecule type" value="Genomic_DNA"/>
</dbReference>
<reference evidence="6 7" key="1">
    <citation type="journal article" date="2017" name="Nat. Ecol. Evol.">
        <title>Scallop genome provides insights into evolution of bilaterian karyotype and development.</title>
        <authorList>
            <person name="Wang S."/>
            <person name="Zhang J."/>
            <person name="Jiao W."/>
            <person name="Li J."/>
            <person name="Xun X."/>
            <person name="Sun Y."/>
            <person name="Guo X."/>
            <person name="Huan P."/>
            <person name="Dong B."/>
            <person name="Zhang L."/>
            <person name="Hu X."/>
            <person name="Sun X."/>
            <person name="Wang J."/>
            <person name="Zhao C."/>
            <person name="Wang Y."/>
            <person name="Wang D."/>
            <person name="Huang X."/>
            <person name="Wang R."/>
            <person name="Lv J."/>
            <person name="Li Y."/>
            <person name="Zhang Z."/>
            <person name="Liu B."/>
            <person name="Lu W."/>
            <person name="Hui Y."/>
            <person name="Liang J."/>
            <person name="Zhou Z."/>
            <person name="Hou R."/>
            <person name="Li X."/>
            <person name="Liu Y."/>
            <person name="Li H."/>
            <person name="Ning X."/>
            <person name="Lin Y."/>
            <person name="Zhao L."/>
            <person name="Xing Q."/>
            <person name="Dou J."/>
            <person name="Li Y."/>
            <person name="Mao J."/>
            <person name="Guo H."/>
            <person name="Dou H."/>
            <person name="Li T."/>
            <person name="Mu C."/>
            <person name="Jiang W."/>
            <person name="Fu Q."/>
            <person name="Fu X."/>
            <person name="Miao Y."/>
            <person name="Liu J."/>
            <person name="Yu Q."/>
            <person name="Li R."/>
            <person name="Liao H."/>
            <person name="Li X."/>
            <person name="Kong Y."/>
            <person name="Jiang Z."/>
            <person name="Chourrout D."/>
            <person name="Li R."/>
            <person name="Bao Z."/>
        </authorList>
    </citation>
    <scope>NUCLEOTIDE SEQUENCE [LARGE SCALE GENOMIC DNA]</scope>
    <source>
        <strain evidence="6 7">PY_sf001</strain>
    </source>
</reference>
<dbReference type="GO" id="GO:0046872">
    <property type="term" value="F:metal ion binding"/>
    <property type="evidence" value="ECO:0007669"/>
    <property type="project" value="UniProtKB-KW"/>
</dbReference>
<sequence length="478" mass="52946">MFYKTLYVGICAIGLAWVYNTWYTAKDVDQEQIEEDIINAWKKHVVSPPVTFQRLHVGINSNVDLIVPGVGLLKALRVPSGRRENKDVLKNLDDLQDTFAHFFAKGSAAERAFLDKDIFQKIVSTGNTLENAQYYIGGNAALMASKISEQFPEVKINFIGPVGPKLLEMLPKSLNIPTASHISTDEVHLIMEYGVGETWGDVQSPVANRFITSYDESNSQATMLETYFESLDTSKTDLVLISGLHILEGQSKDFFIRRIQVVCDGLNKIPKSLPVHLELASMANEDFVKPILTKVISKVSSLGLNEQELAFASLAGNGPHSSDFHHQAGPPEIYKASDMVMWLLQQYGQSSRNPESRLTRVHFHCLAYHIIGNVKGAWTNSAAAVAAGSRMAGKQACDVQQLNSSIVDLKIPKKFKAFSDDIDREFDPKKPVISWETDGFEFSLSPVLVCKDPQKTVGLGDSISATGLMFSEYMYASK</sequence>
<keyword evidence="3 6" id="KW-0418">Kinase</keyword>
<dbReference type="InterPro" id="IPR007666">
    <property type="entry name" value="ADP_PFK/GK"/>
</dbReference>
<evidence type="ECO:0000256" key="4">
    <source>
        <dbReference type="ARBA" id="ARBA00022842"/>
    </source>
</evidence>
<keyword evidence="5" id="KW-0324">Glycolysis</keyword>
<dbReference type="Pfam" id="PF04587">
    <property type="entry name" value="ADP_PFK_GK"/>
    <property type="match status" value="1"/>
</dbReference>
<organism evidence="6 7">
    <name type="scientific">Mizuhopecten yessoensis</name>
    <name type="common">Japanese scallop</name>
    <name type="synonym">Patinopecten yessoensis</name>
    <dbReference type="NCBI Taxonomy" id="6573"/>
    <lineage>
        <taxon>Eukaryota</taxon>
        <taxon>Metazoa</taxon>
        <taxon>Spiralia</taxon>
        <taxon>Lophotrochozoa</taxon>
        <taxon>Mollusca</taxon>
        <taxon>Bivalvia</taxon>
        <taxon>Autobranchia</taxon>
        <taxon>Pteriomorphia</taxon>
        <taxon>Pectinida</taxon>
        <taxon>Pectinoidea</taxon>
        <taxon>Pectinidae</taxon>
        <taxon>Mizuhopecten</taxon>
    </lineage>
</organism>
<accession>A0A210QZ85</accession>
<comment type="caution">
    <text evidence="6">The sequence shown here is derived from an EMBL/GenBank/DDBJ whole genome shotgun (WGS) entry which is preliminary data.</text>
</comment>
<evidence type="ECO:0000256" key="5">
    <source>
        <dbReference type="ARBA" id="ARBA00023152"/>
    </source>
</evidence>
<dbReference type="PANTHER" id="PTHR21208">
    <property type="entry name" value="ADP-DEPENDENT GLUCOKINASE"/>
    <property type="match status" value="1"/>
</dbReference>
<name>A0A210QZ85_MIZYE</name>
<protein>
    <submittedName>
        <fullName evidence="6">ADP-dependent glucokinase</fullName>
    </submittedName>
</protein>
<proteinExistence type="predicted"/>
<dbReference type="InterPro" id="IPR029056">
    <property type="entry name" value="Ribokinase-like"/>
</dbReference>
<dbReference type="OrthoDB" id="5847021at2759"/>
<dbReference type="GO" id="GO:0043843">
    <property type="term" value="F:ADP-specific glucokinase activity"/>
    <property type="evidence" value="ECO:0007669"/>
    <property type="project" value="TreeGrafter"/>
</dbReference>
<evidence type="ECO:0000313" key="7">
    <source>
        <dbReference type="Proteomes" id="UP000242188"/>
    </source>
</evidence>
<dbReference type="Gene3D" id="3.40.1190.20">
    <property type="match status" value="1"/>
</dbReference>
<evidence type="ECO:0000313" key="6">
    <source>
        <dbReference type="EMBL" id="OWF54069.1"/>
    </source>
</evidence>
<gene>
    <name evidence="6" type="ORF">KP79_PYT25434</name>
</gene>
<keyword evidence="7" id="KW-1185">Reference proteome</keyword>
<keyword evidence="2" id="KW-0479">Metal-binding</keyword>
<evidence type="ECO:0000256" key="1">
    <source>
        <dbReference type="ARBA" id="ARBA00022679"/>
    </source>
</evidence>
<dbReference type="Proteomes" id="UP000242188">
    <property type="component" value="Unassembled WGS sequence"/>
</dbReference>
<evidence type="ECO:0000256" key="3">
    <source>
        <dbReference type="ARBA" id="ARBA00022777"/>
    </source>
</evidence>
<dbReference type="PROSITE" id="PS51255">
    <property type="entry name" value="ADPK"/>
    <property type="match status" value="1"/>
</dbReference>
<dbReference type="GO" id="GO:0006006">
    <property type="term" value="P:glucose metabolic process"/>
    <property type="evidence" value="ECO:0007669"/>
    <property type="project" value="TreeGrafter"/>
</dbReference>
<dbReference type="STRING" id="6573.A0A210QZ85"/>
<keyword evidence="1" id="KW-0808">Transferase</keyword>
<dbReference type="SUPFAM" id="SSF53613">
    <property type="entry name" value="Ribokinase-like"/>
    <property type="match status" value="1"/>
</dbReference>